<keyword evidence="1" id="KW-0732">Signal</keyword>
<feature type="non-terminal residue" evidence="2">
    <location>
        <position position="92"/>
    </location>
</feature>
<gene>
    <name evidence="2" type="ORF">HaLaN_24925</name>
</gene>
<feature type="chain" id="PRO_5025447830" evidence="1">
    <location>
        <begin position="28"/>
        <end position="92"/>
    </location>
</feature>
<protein>
    <submittedName>
        <fullName evidence="2">Uncharacterized protein</fullName>
    </submittedName>
</protein>
<evidence type="ECO:0000313" key="2">
    <source>
        <dbReference type="EMBL" id="GFH26729.1"/>
    </source>
</evidence>
<reference evidence="2 3" key="1">
    <citation type="submission" date="2020-02" db="EMBL/GenBank/DDBJ databases">
        <title>Draft genome sequence of Haematococcus lacustris strain NIES-144.</title>
        <authorList>
            <person name="Morimoto D."/>
            <person name="Nakagawa S."/>
            <person name="Yoshida T."/>
            <person name="Sawayama S."/>
        </authorList>
    </citation>
    <scope>NUCLEOTIDE SEQUENCE [LARGE SCALE GENOMIC DNA]</scope>
    <source>
        <strain evidence="2 3">NIES-144</strain>
    </source>
</reference>
<dbReference type="AlphaFoldDB" id="A0A6A0A1Z7"/>
<name>A0A6A0A1Z7_HAELA</name>
<evidence type="ECO:0000256" key="1">
    <source>
        <dbReference type="SAM" id="SignalP"/>
    </source>
</evidence>
<keyword evidence="3" id="KW-1185">Reference proteome</keyword>
<dbReference type="Proteomes" id="UP000485058">
    <property type="component" value="Unassembled WGS sequence"/>
</dbReference>
<comment type="caution">
    <text evidence="2">The sequence shown here is derived from an EMBL/GenBank/DDBJ whole genome shotgun (WGS) entry which is preliminary data.</text>
</comment>
<feature type="signal peptide" evidence="1">
    <location>
        <begin position="1"/>
        <end position="27"/>
    </location>
</feature>
<evidence type="ECO:0000313" key="3">
    <source>
        <dbReference type="Proteomes" id="UP000485058"/>
    </source>
</evidence>
<accession>A0A6A0A1Z7</accession>
<proteinExistence type="predicted"/>
<sequence length="92" mass="9483">MSCTKMFTLLATLVLAMLALQSSPVAAQNMCAGPGHYHLSCYQATVTPAQADAAKKECLAVASKPECAGTVKTSGSGMAGCPTYITYSFANK</sequence>
<organism evidence="2 3">
    <name type="scientific">Haematococcus lacustris</name>
    <name type="common">Green alga</name>
    <name type="synonym">Haematococcus pluvialis</name>
    <dbReference type="NCBI Taxonomy" id="44745"/>
    <lineage>
        <taxon>Eukaryota</taxon>
        <taxon>Viridiplantae</taxon>
        <taxon>Chlorophyta</taxon>
        <taxon>core chlorophytes</taxon>
        <taxon>Chlorophyceae</taxon>
        <taxon>CS clade</taxon>
        <taxon>Chlamydomonadales</taxon>
        <taxon>Haematococcaceae</taxon>
        <taxon>Haematococcus</taxon>
    </lineage>
</organism>
<dbReference type="EMBL" id="BLLF01003220">
    <property type="protein sequence ID" value="GFH26729.1"/>
    <property type="molecule type" value="Genomic_DNA"/>
</dbReference>